<protein>
    <submittedName>
        <fullName evidence="1">Uncharacterized protein</fullName>
    </submittedName>
</protein>
<dbReference type="EMBL" id="KN824973">
    <property type="protein sequence ID" value="KIK96697.1"/>
    <property type="molecule type" value="Genomic_DNA"/>
</dbReference>
<name>A0A0D0DFY2_9AGAM</name>
<organism evidence="1 2">
    <name type="scientific">Paxillus rubicundulus Ve08.2h10</name>
    <dbReference type="NCBI Taxonomy" id="930991"/>
    <lineage>
        <taxon>Eukaryota</taxon>
        <taxon>Fungi</taxon>
        <taxon>Dikarya</taxon>
        <taxon>Basidiomycota</taxon>
        <taxon>Agaricomycotina</taxon>
        <taxon>Agaricomycetes</taxon>
        <taxon>Agaricomycetidae</taxon>
        <taxon>Boletales</taxon>
        <taxon>Paxilineae</taxon>
        <taxon>Paxillaceae</taxon>
        <taxon>Paxillus</taxon>
    </lineage>
</organism>
<evidence type="ECO:0000313" key="2">
    <source>
        <dbReference type="Proteomes" id="UP000054538"/>
    </source>
</evidence>
<dbReference type="AlphaFoldDB" id="A0A0D0DFY2"/>
<dbReference type="Proteomes" id="UP000054538">
    <property type="component" value="Unassembled WGS sequence"/>
</dbReference>
<gene>
    <name evidence="1" type="ORF">PAXRUDRAFT_288959</name>
</gene>
<keyword evidence="2" id="KW-1185">Reference proteome</keyword>
<proteinExistence type="predicted"/>
<reference evidence="2" key="2">
    <citation type="submission" date="2015-01" db="EMBL/GenBank/DDBJ databases">
        <title>Evolutionary Origins and Diversification of the Mycorrhizal Mutualists.</title>
        <authorList>
            <consortium name="DOE Joint Genome Institute"/>
            <consortium name="Mycorrhizal Genomics Consortium"/>
            <person name="Kohler A."/>
            <person name="Kuo A."/>
            <person name="Nagy L.G."/>
            <person name="Floudas D."/>
            <person name="Copeland A."/>
            <person name="Barry K.W."/>
            <person name="Cichocki N."/>
            <person name="Veneault-Fourrey C."/>
            <person name="LaButti K."/>
            <person name="Lindquist E.A."/>
            <person name="Lipzen A."/>
            <person name="Lundell T."/>
            <person name="Morin E."/>
            <person name="Murat C."/>
            <person name="Riley R."/>
            <person name="Ohm R."/>
            <person name="Sun H."/>
            <person name="Tunlid A."/>
            <person name="Henrissat B."/>
            <person name="Grigoriev I.V."/>
            <person name="Hibbett D.S."/>
            <person name="Martin F."/>
        </authorList>
    </citation>
    <scope>NUCLEOTIDE SEQUENCE [LARGE SCALE GENOMIC DNA]</scope>
    <source>
        <strain evidence="2">Ve08.2h10</strain>
    </source>
</reference>
<dbReference type="InParanoid" id="A0A0D0DFY2"/>
<evidence type="ECO:0000313" key="1">
    <source>
        <dbReference type="EMBL" id="KIK96697.1"/>
    </source>
</evidence>
<accession>A0A0D0DFY2</accession>
<reference evidence="1 2" key="1">
    <citation type="submission" date="2014-04" db="EMBL/GenBank/DDBJ databases">
        <authorList>
            <consortium name="DOE Joint Genome Institute"/>
            <person name="Kuo A."/>
            <person name="Kohler A."/>
            <person name="Jargeat P."/>
            <person name="Nagy L.G."/>
            <person name="Floudas D."/>
            <person name="Copeland A."/>
            <person name="Barry K.W."/>
            <person name="Cichocki N."/>
            <person name="Veneault-Fourrey C."/>
            <person name="LaButti K."/>
            <person name="Lindquist E.A."/>
            <person name="Lipzen A."/>
            <person name="Lundell T."/>
            <person name="Morin E."/>
            <person name="Murat C."/>
            <person name="Sun H."/>
            <person name="Tunlid A."/>
            <person name="Henrissat B."/>
            <person name="Grigoriev I.V."/>
            <person name="Hibbett D.S."/>
            <person name="Martin F."/>
            <person name="Nordberg H.P."/>
            <person name="Cantor M.N."/>
            <person name="Hua S.X."/>
        </authorList>
    </citation>
    <scope>NUCLEOTIDE SEQUENCE [LARGE SCALE GENOMIC DNA]</scope>
    <source>
        <strain evidence="1 2">Ve08.2h10</strain>
    </source>
</reference>
<sequence>MESHDDQHPTSLRQPFLAEHATRSGCKRSLYICQSGMNLGVKQRKVCTRGSTHRPGPIVSAAIRLLTGSSYVLSGDIGYGCEDTVEDWFRMSEKPLGVLAPVVSTSPPWVASISWLQAAKIESRTMPLLLFSISVGIGCSEQGLFLSPRPPAPWSAREEGRLRGAITTRHAMRMAPNDISQLIIGVRDASCIQVVL</sequence>
<dbReference type="HOGENOM" id="CLU_1390648_0_0_1"/>